<evidence type="ECO:0000256" key="10">
    <source>
        <dbReference type="RuleBase" id="RU000488"/>
    </source>
</evidence>
<dbReference type="PANTHER" id="PTHR45788">
    <property type="entry name" value="SUCCINATE/FUMARATE MITOCHONDRIAL TRANSPORTER-RELATED"/>
    <property type="match status" value="1"/>
</dbReference>
<dbReference type="Gene3D" id="1.50.40.10">
    <property type="entry name" value="Mitochondrial carrier domain"/>
    <property type="match status" value="1"/>
</dbReference>
<sequence length="280" mass="30024">MAESLQGLTAVQTTILGIVTGAVDVSCTQWMLYSKTLSQQSALFANGSFFKCVVQEPGRMYRGYTTSLLNVCTLTALQFPLTALTTNLITGGIPRRLSDSEMCLSAFAGGVASGFVCSPLELVMIQQQNFGGTLRSTPGKVAKEFGMGKLLTRGLFMSCGREGVYTMGMLGVGPTVKRYGKESLEMEEAQASMFAAVFGGVMVATVSHPMDTIKTCQQGDLGGKLYTSVVGTATVLREDGVRRFFSGWSWRSGRMIVQVLLFDLCATKLGGLLFTVPGRE</sequence>
<dbReference type="PANTHER" id="PTHR45788:SF4">
    <property type="entry name" value="TRICARBOXYLATE TRANSPORT PROTEIN, MITOCHONDRIAL"/>
    <property type="match status" value="1"/>
</dbReference>
<dbReference type="InterPro" id="IPR049563">
    <property type="entry name" value="TXTP-like"/>
</dbReference>
<dbReference type="Pfam" id="PF00153">
    <property type="entry name" value="Mito_carr"/>
    <property type="match status" value="1"/>
</dbReference>
<evidence type="ECO:0000313" key="11">
    <source>
        <dbReference type="EMBL" id="GMH60586.1"/>
    </source>
</evidence>
<comment type="subcellular location">
    <subcellularLocation>
        <location evidence="1">Mitochondrion membrane</location>
        <topology evidence="1">Multi-pass membrane protein</topology>
    </subcellularLocation>
</comment>
<evidence type="ECO:0000256" key="1">
    <source>
        <dbReference type="ARBA" id="ARBA00004225"/>
    </source>
</evidence>
<evidence type="ECO:0000256" key="4">
    <source>
        <dbReference type="ARBA" id="ARBA00022692"/>
    </source>
</evidence>
<comment type="similarity">
    <text evidence="2 10">Belongs to the mitochondrial carrier (TC 2.A.29) family.</text>
</comment>
<evidence type="ECO:0000256" key="8">
    <source>
        <dbReference type="ARBA" id="ARBA00023136"/>
    </source>
</evidence>
<keyword evidence="5" id="KW-0677">Repeat</keyword>
<keyword evidence="6" id="KW-1133">Transmembrane helix</keyword>
<dbReference type="Proteomes" id="UP001165085">
    <property type="component" value="Unassembled WGS sequence"/>
</dbReference>
<keyword evidence="8 9" id="KW-0472">Membrane</keyword>
<reference evidence="12" key="1">
    <citation type="journal article" date="2023" name="Commun. Biol.">
        <title>Genome analysis of Parmales, the sister group of diatoms, reveals the evolutionary specialization of diatoms from phago-mixotrophs to photoautotrophs.</title>
        <authorList>
            <person name="Ban H."/>
            <person name="Sato S."/>
            <person name="Yoshikawa S."/>
            <person name="Yamada K."/>
            <person name="Nakamura Y."/>
            <person name="Ichinomiya M."/>
            <person name="Sato N."/>
            <person name="Blanc-Mathieu R."/>
            <person name="Endo H."/>
            <person name="Kuwata A."/>
            <person name="Ogata H."/>
        </authorList>
    </citation>
    <scope>NUCLEOTIDE SEQUENCE [LARGE SCALE GENOMIC DNA]</scope>
    <source>
        <strain evidence="12">NIES 3701</strain>
    </source>
</reference>
<dbReference type="OrthoDB" id="44467at2759"/>
<feature type="repeat" description="Solcar" evidence="9">
    <location>
        <begin position="187"/>
        <end position="272"/>
    </location>
</feature>
<evidence type="ECO:0000256" key="6">
    <source>
        <dbReference type="ARBA" id="ARBA00022989"/>
    </source>
</evidence>
<evidence type="ECO:0000256" key="7">
    <source>
        <dbReference type="ARBA" id="ARBA00023128"/>
    </source>
</evidence>
<evidence type="ECO:0008006" key="13">
    <source>
        <dbReference type="Google" id="ProtNLM"/>
    </source>
</evidence>
<proteinExistence type="inferred from homology"/>
<evidence type="ECO:0000256" key="9">
    <source>
        <dbReference type="PROSITE-ProRule" id="PRU00282"/>
    </source>
</evidence>
<evidence type="ECO:0000256" key="3">
    <source>
        <dbReference type="ARBA" id="ARBA00022448"/>
    </source>
</evidence>
<organism evidence="11 12">
    <name type="scientific">Triparma strigata</name>
    <dbReference type="NCBI Taxonomy" id="1606541"/>
    <lineage>
        <taxon>Eukaryota</taxon>
        <taxon>Sar</taxon>
        <taxon>Stramenopiles</taxon>
        <taxon>Ochrophyta</taxon>
        <taxon>Bolidophyceae</taxon>
        <taxon>Parmales</taxon>
        <taxon>Triparmaceae</taxon>
        <taxon>Triparma</taxon>
    </lineage>
</organism>
<keyword evidence="3 10" id="KW-0813">Transport</keyword>
<dbReference type="InterPro" id="IPR018108">
    <property type="entry name" value="MCP_transmembrane"/>
</dbReference>
<dbReference type="SUPFAM" id="SSF103506">
    <property type="entry name" value="Mitochondrial carrier"/>
    <property type="match status" value="1"/>
</dbReference>
<dbReference type="EMBL" id="BRXY01000066">
    <property type="protein sequence ID" value="GMH60586.1"/>
    <property type="molecule type" value="Genomic_DNA"/>
</dbReference>
<protein>
    <recommendedName>
        <fullName evidence="13">Mitochondrial carrier protein</fullName>
    </recommendedName>
</protein>
<dbReference type="GO" id="GO:0071913">
    <property type="term" value="F:citrate secondary active transmembrane transporter activity"/>
    <property type="evidence" value="ECO:0007669"/>
    <property type="project" value="TreeGrafter"/>
</dbReference>
<accession>A0A9W6ZY68</accession>
<evidence type="ECO:0000256" key="2">
    <source>
        <dbReference type="ARBA" id="ARBA00006375"/>
    </source>
</evidence>
<keyword evidence="7" id="KW-0496">Mitochondrion</keyword>
<dbReference type="InterPro" id="IPR023395">
    <property type="entry name" value="MCP_dom_sf"/>
</dbReference>
<keyword evidence="4 9" id="KW-0812">Transmembrane</keyword>
<comment type="caution">
    <text evidence="11">The sequence shown here is derived from an EMBL/GenBank/DDBJ whole genome shotgun (WGS) entry which is preliminary data.</text>
</comment>
<evidence type="ECO:0000256" key="5">
    <source>
        <dbReference type="ARBA" id="ARBA00022737"/>
    </source>
</evidence>
<dbReference type="AlphaFoldDB" id="A0A9W6ZY68"/>
<dbReference type="GO" id="GO:0006843">
    <property type="term" value="P:mitochondrial citrate transmembrane transport"/>
    <property type="evidence" value="ECO:0007669"/>
    <property type="project" value="TreeGrafter"/>
</dbReference>
<dbReference type="PROSITE" id="PS50920">
    <property type="entry name" value="SOLCAR"/>
    <property type="match status" value="1"/>
</dbReference>
<evidence type="ECO:0000313" key="12">
    <source>
        <dbReference type="Proteomes" id="UP001165085"/>
    </source>
</evidence>
<keyword evidence="12" id="KW-1185">Reference proteome</keyword>
<dbReference type="GO" id="GO:0031966">
    <property type="term" value="C:mitochondrial membrane"/>
    <property type="evidence" value="ECO:0007669"/>
    <property type="project" value="UniProtKB-SubCell"/>
</dbReference>
<gene>
    <name evidence="11" type="ORF">TrST_g7528</name>
</gene>
<name>A0A9W6ZY68_9STRA</name>